<evidence type="ECO:0000313" key="4">
    <source>
        <dbReference type="Proteomes" id="UP000253426"/>
    </source>
</evidence>
<dbReference type="OrthoDB" id="9791347at2"/>
<dbReference type="PANTHER" id="PTHR14087:SF7">
    <property type="entry name" value="THYMOCYTE NUCLEAR PROTEIN 1"/>
    <property type="match status" value="1"/>
</dbReference>
<evidence type="ECO:0000256" key="1">
    <source>
        <dbReference type="SAM" id="MobiDB-lite"/>
    </source>
</evidence>
<evidence type="ECO:0000259" key="2">
    <source>
        <dbReference type="Pfam" id="PF01878"/>
    </source>
</evidence>
<reference evidence="3 4" key="1">
    <citation type="submission" date="2018-06" db="EMBL/GenBank/DDBJ databases">
        <title>Genomic Encyclopedia of Type Strains, Phase IV (KMG-IV): sequencing the most valuable type-strain genomes for metagenomic binning, comparative biology and taxonomic classification.</title>
        <authorList>
            <person name="Goeker M."/>
        </authorList>
    </citation>
    <scope>NUCLEOTIDE SEQUENCE [LARGE SCALE GENOMIC DNA]</scope>
    <source>
        <strain evidence="3 4">DSM 25532</strain>
    </source>
</reference>
<dbReference type="SUPFAM" id="SSF88697">
    <property type="entry name" value="PUA domain-like"/>
    <property type="match status" value="1"/>
</dbReference>
<feature type="domain" description="EVE" evidence="2">
    <location>
        <begin position="2"/>
        <end position="151"/>
    </location>
</feature>
<dbReference type="AlphaFoldDB" id="A0A366HIL8"/>
<sequence>MRYWLLKTEPDVFSFDDLKKRAKKTEPWNGVRNYQVRNMMRDDMKVGDLGFIYHSSCEVPGVAGVVRISSEARPDPTQFDPESEYYDKGSKKEDPRWLLIDVTWEADFKDFVTLTALRDEPRLADLITLRRGNRLSVTPVEKKHFDIICKMGGAKLK</sequence>
<dbReference type="InterPro" id="IPR002740">
    <property type="entry name" value="EVE_domain"/>
</dbReference>
<dbReference type="Proteomes" id="UP000253426">
    <property type="component" value="Unassembled WGS sequence"/>
</dbReference>
<feature type="region of interest" description="Disordered" evidence="1">
    <location>
        <begin position="70"/>
        <end position="91"/>
    </location>
</feature>
<dbReference type="CDD" id="cd21133">
    <property type="entry name" value="EVE"/>
    <property type="match status" value="1"/>
</dbReference>
<dbReference type="Pfam" id="PF01878">
    <property type="entry name" value="EVE"/>
    <property type="match status" value="1"/>
</dbReference>
<dbReference type="InterPro" id="IPR052181">
    <property type="entry name" value="5hmC_binding"/>
</dbReference>
<proteinExistence type="predicted"/>
<protein>
    <submittedName>
        <fullName evidence="3">Putative RNA-binding protein with PUA-like domain</fullName>
    </submittedName>
</protein>
<name>A0A366HIL8_9BACT</name>
<dbReference type="PANTHER" id="PTHR14087">
    <property type="entry name" value="THYMOCYTE NUCLEAR PROTEIN 1"/>
    <property type="match status" value="1"/>
</dbReference>
<dbReference type="InterPro" id="IPR047197">
    <property type="entry name" value="THYN1-like_EVE"/>
</dbReference>
<dbReference type="EMBL" id="QNRR01000006">
    <property type="protein sequence ID" value="RBP42608.1"/>
    <property type="molecule type" value="Genomic_DNA"/>
</dbReference>
<organism evidence="3 4">
    <name type="scientific">Roseimicrobium gellanilyticum</name>
    <dbReference type="NCBI Taxonomy" id="748857"/>
    <lineage>
        <taxon>Bacteria</taxon>
        <taxon>Pseudomonadati</taxon>
        <taxon>Verrucomicrobiota</taxon>
        <taxon>Verrucomicrobiia</taxon>
        <taxon>Verrucomicrobiales</taxon>
        <taxon>Verrucomicrobiaceae</taxon>
        <taxon>Roseimicrobium</taxon>
    </lineage>
</organism>
<dbReference type="InterPro" id="IPR015947">
    <property type="entry name" value="PUA-like_sf"/>
</dbReference>
<evidence type="ECO:0000313" key="3">
    <source>
        <dbReference type="EMBL" id="RBP42608.1"/>
    </source>
</evidence>
<accession>A0A366HIL8</accession>
<gene>
    <name evidence="3" type="ORF">DES53_106317</name>
</gene>
<keyword evidence="4" id="KW-1185">Reference proteome</keyword>
<dbReference type="RefSeq" id="WP_113959725.1">
    <property type="nucleotide sequence ID" value="NZ_QNRR01000006.1"/>
</dbReference>
<comment type="caution">
    <text evidence="3">The sequence shown here is derived from an EMBL/GenBank/DDBJ whole genome shotgun (WGS) entry which is preliminary data.</text>
</comment>
<dbReference type="Gene3D" id="3.10.590.10">
    <property type="entry name" value="ph1033 like domains"/>
    <property type="match status" value="1"/>
</dbReference>